<reference evidence="2" key="1">
    <citation type="submission" date="2022-11" db="EMBL/GenBank/DDBJ databases">
        <title>Genome Sequence of Cubamyces cubensis.</title>
        <authorList>
            <person name="Buettner E."/>
        </authorList>
    </citation>
    <scope>NUCLEOTIDE SEQUENCE</scope>
    <source>
        <strain evidence="2">MPL-01</strain>
    </source>
</reference>
<sequence length="473" mass="53109">MVSADNLNFDCLEIIFTYLSGNDLVSVSLVSRSFLAAAIPRIYRTLAFGLNQAKRYPTVISPFTTVLEHPNLASHVRHIDIRAIPTVKSTPQPQFLRDCARTISLCRNLGSFTCTLDVMPSFLLSLQRKESLEQLRFIGNLTTDQCTQLVQITSLRELTIDGGSWNVVDALPRWIDVLQPSLTSLSLYGILSLNTDILEAILPRLPHLTRLHILSCAKIDQGAILRLVSHVPRLESLAFSSYVSLAQPTSACVATLLTAQQENSRPLPVHVTPLPRLRHLALDSQCPPTHQPSMPAFWTKMIDLTRTWSCPLKSLTLRVTDRATSSDVFIRDVVDAHHATLTHLALLNCALTRENVTRILRKCTELERVVLSIPDKDVLAFADMLVEAKRLHTIIDVGDVHSTQAPHPPLSRKEVRLIMLQQPTIEKVIADNRVWTWQAIRYPGSNPNHFDIRVDKKKSPSTNHWFMPPISVL</sequence>
<dbReference type="InterPro" id="IPR001810">
    <property type="entry name" value="F-box_dom"/>
</dbReference>
<organism evidence="2 3">
    <name type="scientific">Trametes cubensis</name>
    <dbReference type="NCBI Taxonomy" id="1111947"/>
    <lineage>
        <taxon>Eukaryota</taxon>
        <taxon>Fungi</taxon>
        <taxon>Dikarya</taxon>
        <taxon>Basidiomycota</taxon>
        <taxon>Agaricomycotina</taxon>
        <taxon>Agaricomycetes</taxon>
        <taxon>Polyporales</taxon>
        <taxon>Polyporaceae</taxon>
        <taxon>Trametes</taxon>
    </lineage>
</organism>
<proteinExistence type="predicted"/>
<accession>A0AAD7TME9</accession>
<evidence type="ECO:0000313" key="2">
    <source>
        <dbReference type="EMBL" id="KAJ8469476.1"/>
    </source>
</evidence>
<dbReference type="SUPFAM" id="SSF52047">
    <property type="entry name" value="RNI-like"/>
    <property type="match status" value="1"/>
</dbReference>
<dbReference type="InterPro" id="IPR032675">
    <property type="entry name" value="LRR_dom_sf"/>
</dbReference>
<comment type="caution">
    <text evidence="2">The sequence shown here is derived from an EMBL/GenBank/DDBJ whole genome shotgun (WGS) entry which is preliminary data.</text>
</comment>
<protein>
    <recommendedName>
        <fullName evidence="1">F-box domain-containing protein</fullName>
    </recommendedName>
</protein>
<dbReference type="InterPro" id="IPR036047">
    <property type="entry name" value="F-box-like_dom_sf"/>
</dbReference>
<dbReference type="CDD" id="cd09917">
    <property type="entry name" value="F-box_SF"/>
    <property type="match status" value="1"/>
</dbReference>
<feature type="domain" description="F-box" evidence="1">
    <location>
        <begin position="6"/>
        <end position="35"/>
    </location>
</feature>
<evidence type="ECO:0000313" key="3">
    <source>
        <dbReference type="Proteomes" id="UP001215151"/>
    </source>
</evidence>
<name>A0AAD7TME9_9APHY</name>
<dbReference type="Proteomes" id="UP001215151">
    <property type="component" value="Unassembled WGS sequence"/>
</dbReference>
<dbReference type="SUPFAM" id="SSF81383">
    <property type="entry name" value="F-box domain"/>
    <property type="match status" value="1"/>
</dbReference>
<dbReference type="AlphaFoldDB" id="A0AAD7TME9"/>
<gene>
    <name evidence="2" type="ORF">ONZ51_g8972</name>
</gene>
<dbReference type="Gene3D" id="3.80.10.10">
    <property type="entry name" value="Ribonuclease Inhibitor"/>
    <property type="match status" value="1"/>
</dbReference>
<dbReference type="Pfam" id="PF00646">
    <property type="entry name" value="F-box"/>
    <property type="match status" value="1"/>
</dbReference>
<keyword evidence="3" id="KW-1185">Reference proteome</keyword>
<evidence type="ECO:0000259" key="1">
    <source>
        <dbReference type="Pfam" id="PF00646"/>
    </source>
</evidence>
<dbReference type="EMBL" id="JAPEVG010000288">
    <property type="protein sequence ID" value="KAJ8469476.1"/>
    <property type="molecule type" value="Genomic_DNA"/>
</dbReference>